<comment type="caution">
    <text evidence="4">Lacks conserved residue(s) required for the propagation of feature annotation.</text>
</comment>
<name>A0ABS9KY46_9BACT</name>
<dbReference type="Gene3D" id="3.90.1150.10">
    <property type="entry name" value="Aspartate Aminotransferase, domain 1"/>
    <property type="match status" value="1"/>
</dbReference>
<comment type="catalytic activity">
    <reaction evidence="4 6">
        <text>L-kynurenine + H2O = anthranilate + L-alanine + H(+)</text>
        <dbReference type="Rhea" id="RHEA:16813"/>
        <dbReference type="ChEBI" id="CHEBI:15377"/>
        <dbReference type="ChEBI" id="CHEBI:15378"/>
        <dbReference type="ChEBI" id="CHEBI:16567"/>
        <dbReference type="ChEBI" id="CHEBI:57959"/>
        <dbReference type="ChEBI" id="CHEBI:57972"/>
        <dbReference type="EC" id="3.7.1.3"/>
    </reaction>
</comment>
<dbReference type="GO" id="GO:0030429">
    <property type="term" value="F:kynureninase activity"/>
    <property type="evidence" value="ECO:0007669"/>
    <property type="project" value="UniProtKB-EC"/>
</dbReference>
<feature type="binding site" evidence="4">
    <location>
        <position position="273"/>
    </location>
    <ligand>
        <name>pyridoxal 5'-phosphate</name>
        <dbReference type="ChEBI" id="CHEBI:597326"/>
    </ligand>
</feature>
<feature type="binding site" evidence="4">
    <location>
        <position position="218"/>
    </location>
    <ligand>
        <name>pyridoxal 5'-phosphate</name>
        <dbReference type="ChEBI" id="CHEBI:597326"/>
    </ligand>
</feature>
<comment type="similarity">
    <text evidence="4 6">Belongs to the kynureninase family.</text>
</comment>
<evidence type="ECO:0000313" key="7">
    <source>
        <dbReference type="EMBL" id="MCG2617277.1"/>
    </source>
</evidence>
<feature type="modified residue" description="N6-(pyridoxal phosphate)lysine" evidence="4">
    <location>
        <position position="244"/>
    </location>
</feature>
<evidence type="ECO:0000256" key="5">
    <source>
        <dbReference type="NCBIfam" id="TIGR01814"/>
    </source>
</evidence>
<gene>
    <name evidence="4 7" type="primary">kynU</name>
    <name evidence="7" type="ORF">LZZ85_23475</name>
</gene>
<comment type="pathway">
    <text evidence="4 6">Cofactor biosynthesis; NAD(+) biosynthesis; quinolinate from L-kynurenine: step 2/3.</text>
</comment>
<dbReference type="PANTHER" id="PTHR14084">
    <property type="entry name" value="KYNURENINASE"/>
    <property type="match status" value="1"/>
</dbReference>
<keyword evidence="2 4" id="KW-0378">Hydrolase</keyword>
<dbReference type="PIRSF" id="PIRSF038800">
    <property type="entry name" value="KYNU"/>
    <property type="match status" value="1"/>
</dbReference>
<dbReference type="NCBIfam" id="TIGR01814">
    <property type="entry name" value="kynureninase"/>
    <property type="match status" value="1"/>
</dbReference>
<dbReference type="PANTHER" id="PTHR14084:SF0">
    <property type="entry name" value="KYNURENINASE"/>
    <property type="match status" value="1"/>
</dbReference>
<organism evidence="7 8">
    <name type="scientific">Terrimonas ginsenosidimutans</name>
    <dbReference type="NCBI Taxonomy" id="2908004"/>
    <lineage>
        <taxon>Bacteria</taxon>
        <taxon>Pseudomonadati</taxon>
        <taxon>Bacteroidota</taxon>
        <taxon>Chitinophagia</taxon>
        <taxon>Chitinophagales</taxon>
        <taxon>Chitinophagaceae</taxon>
        <taxon>Terrimonas</taxon>
    </lineage>
</organism>
<dbReference type="InterPro" id="IPR015424">
    <property type="entry name" value="PyrdxlP-dep_Trfase"/>
</dbReference>
<sequence length="429" mass="48839">MPFQTDLDFARSLDQQDALKGFRDQFIIPEKDGKQLVYFLGNSLGLQPKAAKEYMQKVLDDWASLGVESFFHAEEPWMDYHDKLTGTLSKVVGAKPSEVVVMNQLTVNLHLMLVSFYRPTQKRFRIICEAKAFPSDQYAFETHVKHHGFDAQDAVVEVAPREGEFTLRTEDIIATIEKYADETALVLFGGINYYTGQVFDMKAIAAAAKKAGAKVGFDLAHAAGNIELQLHDWNVDFACWCCYKYLNGGPGAIGGVFIHEKNFAEELPRFAGWWGYDKATRFKMEKGFVPMSGAEGWQLSTPPFLMYATLRSSLDLIEAAGWEKIQAKRKQLNNYLWFMLNRINNAVEPAVIQFITPEAEREHGCQVSMLMKTRGREIYDQLIKQGFMVDWREPDVIRLAPVALYNTFEEVWRFADALDRAISFDGRIA</sequence>
<keyword evidence="3 4" id="KW-0663">Pyridoxal phosphate</keyword>
<feature type="binding site" evidence="4">
    <location>
        <begin position="133"/>
        <end position="136"/>
    </location>
    <ligand>
        <name>pyridoxal 5'-phosphate</name>
        <dbReference type="ChEBI" id="CHEBI:597326"/>
    </ligand>
</feature>
<protein>
    <recommendedName>
        <fullName evidence="4 5">Kynureninase</fullName>
        <ecNumber evidence="4 5">3.7.1.3</ecNumber>
    </recommendedName>
    <alternativeName>
        <fullName evidence="4">L-kynurenine hydrolase</fullName>
    </alternativeName>
</protein>
<reference evidence="7" key="1">
    <citation type="submission" date="2022-01" db="EMBL/GenBank/DDBJ databases">
        <authorList>
            <person name="Jo J.-H."/>
            <person name="Im W.-T."/>
        </authorList>
    </citation>
    <scope>NUCLEOTIDE SEQUENCE</scope>
    <source>
        <strain evidence="7">NA20</strain>
    </source>
</reference>
<comment type="pathway">
    <text evidence="4 6">Amino-acid degradation; L-kynurenine degradation; L-alanine and anthranilate from L-kynurenine: step 1/1.</text>
</comment>
<dbReference type="RefSeq" id="WP_237875882.1">
    <property type="nucleotide sequence ID" value="NZ_JAKLTR010000019.1"/>
</dbReference>
<dbReference type="InterPro" id="IPR015422">
    <property type="entry name" value="PyrdxlP-dep_Trfase_small"/>
</dbReference>
<comment type="subunit">
    <text evidence="4 6">Homodimer.</text>
</comment>
<dbReference type="Proteomes" id="UP001165367">
    <property type="component" value="Unassembled WGS sequence"/>
</dbReference>
<feature type="binding site" evidence="4">
    <location>
        <position position="221"/>
    </location>
    <ligand>
        <name>pyridoxal 5'-phosphate</name>
        <dbReference type="ChEBI" id="CHEBI:597326"/>
    </ligand>
</feature>
<dbReference type="HAMAP" id="MF_01970">
    <property type="entry name" value="Kynureninase"/>
    <property type="match status" value="1"/>
</dbReference>
<accession>A0ABS9KY46</accession>
<comment type="catalytic activity">
    <reaction evidence="6">
        <text>3-hydroxy-L-kynurenine + H2O = 3-hydroxyanthranilate + L-alanine + H(+)</text>
        <dbReference type="Rhea" id="RHEA:25143"/>
        <dbReference type="ChEBI" id="CHEBI:15377"/>
        <dbReference type="ChEBI" id="CHEBI:15378"/>
        <dbReference type="ChEBI" id="CHEBI:36559"/>
        <dbReference type="ChEBI" id="CHEBI:57972"/>
        <dbReference type="ChEBI" id="CHEBI:58125"/>
        <dbReference type="EC" id="3.7.1.3"/>
    </reaction>
</comment>
<feature type="binding site" evidence="4">
    <location>
        <position position="243"/>
    </location>
    <ligand>
        <name>pyridoxal 5'-phosphate</name>
        <dbReference type="ChEBI" id="CHEBI:597326"/>
    </ligand>
</feature>
<dbReference type="Pfam" id="PF22580">
    <property type="entry name" value="KYNU_C"/>
    <property type="match status" value="1"/>
</dbReference>
<dbReference type="InterPro" id="IPR010111">
    <property type="entry name" value="Kynureninase"/>
</dbReference>
<evidence type="ECO:0000256" key="3">
    <source>
        <dbReference type="ARBA" id="ARBA00022898"/>
    </source>
</evidence>
<dbReference type="EC" id="3.7.1.3" evidence="4 5"/>
<comment type="cofactor">
    <cofactor evidence="4 6">
        <name>pyridoxal 5'-phosphate</name>
        <dbReference type="ChEBI" id="CHEBI:597326"/>
    </cofactor>
</comment>
<proteinExistence type="inferred from homology"/>
<evidence type="ECO:0000313" key="8">
    <source>
        <dbReference type="Proteomes" id="UP001165367"/>
    </source>
</evidence>
<feature type="binding site" evidence="4">
    <location>
        <position position="301"/>
    </location>
    <ligand>
        <name>pyridoxal 5'-phosphate</name>
        <dbReference type="ChEBI" id="CHEBI:597326"/>
    </ligand>
</feature>
<dbReference type="EMBL" id="JAKLTR010000019">
    <property type="protein sequence ID" value="MCG2617277.1"/>
    <property type="molecule type" value="Genomic_DNA"/>
</dbReference>
<evidence type="ECO:0000256" key="2">
    <source>
        <dbReference type="ARBA" id="ARBA00022801"/>
    </source>
</evidence>
<dbReference type="Gene3D" id="3.40.640.10">
    <property type="entry name" value="Type I PLP-dependent aspartate aminotransferase-like (Major domain)"/>
    <property type="match status" value="1"/>
</dbReference>
<feature type="binding site" evidence="4">
    <location>
        <position position="106"/>
    </location>
    <ligand>
        <name>pyridoxal 5'-phosphate</name>
        <dbReference type="ChEBI" id="CHEBI:597326"/>
    </ligand>
</feature>
<evidence type="ECO:0000256" key="1">
    <source>
        <dbReference type="ARBA" id="ARBA00022642"/>
    </source>
</evidence>
<keyword evidence="8" id="KW-1185">Reference proteome</keyword>
<dbReference type="InterPro" id="IPR015421">
    <property type="entry name" value="PyrdxlP-dep_Trfase_major"/>
</dbReference>
<dbReference type="SUPFAM" id="SSF53383">
    <property type="entry name" value="PLP-dependent transferases"/>
    <property type="match status" value="1"/>
</dbReference>
<feature type="binding site" evidence="4">
    <location>
        <position position="105"/>
    </location>
    <ligand>
        <name>pyridoxal 5'-phosphate</name>
        <dbReference type="ChEBI" id="CHEBI:597326"/>
    </ligand>
</feature>
<keyword evidence="1 4" id="KW-0662">Pyridine nucleotide biosynthesis</keyword>
<comment type="caution">
    <text evidence="7">The sequence shown here is derived from an EMBL/GenBank/DDBJ whole genome shotgun (WGS) entry which is preliminary data.</text>
</comment>
<evidence type="ECO:0000256" key="4">
    <source>
        <dbReference type="HAMAP-Rule" id="MF_01970"/>
    </source>
</evidence>
<evidence type="ECO:0000256" key="6">
    <source>
        <dbReference type="PIRNR" id="PIRNR038800"/>
    </source>
</evidence>
<comment type="function">
    <text evidence="4 6">Catalyzes the cleavage of L-kynurenine (L-Kyn) and L-3-hydroxykynurenine (L-3OHKyn) into anthranilic acid (AA) and 3-hydroxyanthranilic acid (3-OHAA), respectively.</text>
</comment>